<organism evidence="1 2">
    <name type="scientific">Escherichia coli</name>
    <dbReference type="NCBI Taxonomy" id="562"/>
    <lineage>
        <taxon>Bacteria</taxon>
        <taxon>Pseudomonadati</taxon>
        <taxon>Pseudomonadota</taxon>
        <taxon>Gammaproteobacteria</taxon>
        <taxon>Enterobacterales</taxon>
        <taxon>Enterobacteriaceae</taxon>
        <taxon>Escherichia</taxon>
    </lineage>
</organism>
<protein>
    <submittedName>
        <fullName evidence="1">Protein</fullName>
    </submittedName>
</protein>
<accession>A0A376TED8</accession>
<evidence type="ECO:0000313" key="1">
    <source>
        <dbReference type="EMBL" id="STI75051.1"/>
    </source>
</evidence>
<evidence type="ECO:0000313" key="2">
    <source>
        <dbReference type="Proteomes" id="UP000254405"/>
    </source>
</evidence>
<dbReference type="EMBL" id="UGCO01000001">
    <property type="protein sequence ID" value="STI75051.1"/>
    <property type="molecule type" value="Genomic_DNA"/>
</dbReference>
<sequence length="78" mass="8621">MSEPLIVGIRHHSPACARLVKSLIESQRPRYVLIEGPADFNDRVDRTVFSPPASGSYLQLLPVSGRCSPRAWCLDAIC</sequence>
<reference evidence="1 2" key="1">
    <citation type="submission" date="2018-06" db="EMBL/GenBank/DDBJ databases">
        <authorList>
            <consortium name="Pathogen Informatics"/>
            <person name="Doyle S."/>
        </authorList>
    </citation>
    <scope>NUCLEOTIDE SEQUENCE [LARGE SCALE GENOMIC DNA]</scope>
    <source>
        <strain evidence="1 2">NCTC8985</strain>
    </source>
</reference>
<dbReference type="Proteomes" id="UP000254405">
    <property type="component" value="Unassembled WGS sequence"/>
</dbReference>
<name>A0A376TED8_ECOLX</name>
<dbReference type="AlphaFoldDB" id="A0A376TED8"/>
<proteinExistence type="predicted"/>
<gene>
    <name evidence="1" type="primary">yehM_4</name>
    <name evidence="1" type="ORF">NCTC8985_00255</name>
</gene>